<comment type="similarity">
    <text evidence="2">Belongs to the FBXO31 family.</text>
</comment>
<dbReference type="Pfam" id="PF12014">
    <property type="entry name" value="Cyclin_D1_bind"/>
    <property type="match status" value="1"/>
</dbReference>
<evidence type="ECO:0000313" key="6">
    <source>
        <dbReference type="Proteomes" id="UP001497623"/>
    </source>
</evidence>
<evidence type="ECO:0000256" key="2">
    <source>
        <dbReference type="ARBA" id="ARBA00010611"/>
    </source>
</evidence>
<dbReference type="PROSITE" id="PS50181">
    <property type="entry name" value="FBOX"/>
    <property type="match status" value="1"/>
</dbReference>
<dbReference type="SMART" id="SM00256">
    <property type="entry name" value="FBOX"/>
    <property type="match status" value="1"/>
</dbReference>
<evidence type="ECO:0000259" key="4">
    <source>
        <dbReference type="PROSITE" id="PS50181"/>
    </source>
</evidence>
<comment type="pathway">
    <text evidence="1">Protein modification; protein ubiquitination.</text>
</comment>
<proteinExistence type="inferred from homology"/>
<keyword evidence="6" id="KW-1185">Reference proteome</keyword>
<dbReference type="CDD" id="cd09917">
    <property type="entry name" value="F-box_SF"/>
    <property type="match status" value="1"/>
</dbReference>
<accession>A0AAV2QSS0</accession>
<evidence type="ECO:0000256" key="3">
    <source>
        <dbReference type="ARBA" id="ARBA00022786"/>
    </source>
</evidence>
<dbReference type="Gene3D" id="1.20.1280.50">
    <property type="match status" value="1"/>
</dbReference>
<name>A0AAV2QSS0_MEGNR</name>
<dbReference type="PANTHER" id="PTHR10706:SF130">
    <property type="entry name" value="F-BOX ONLY PROTEIN 31"/>
    <property type="match status" value="1"/>
</dbReference>
<dbReference type="Proteomes" id="UP001497623">
    <property type="component" value="Unassembled WGS sequence"/>
</dbReference>
<dbReference type="InterPro" id="IPR036047">
    <property type="entry name" value="F-box-like_dom_sf"/>
</dbReference>
<dbReference type="SUPFAM" id="SSF81383">
    <property type="entry name" value="F-box domain"/>
    <property type="match status" value="1"/>
</dbReference>
<dbReference type="Pfam" id="PF12937">
    <property type="entry name" value="F-box-like"/>
    <property type="match status" value="1"/>
</dbReference>
<dbReference type="PANTHER" id="PTHR10706">
    <property type="entry name" value="F-BOX FAMILY PROTEIN"/>
    <property type="match status" value="1"/>
</dbReference>
<dbReference type="InterPro" id="IPR001810">
    <property type="entry name" value="F-box_dom"/>
</dbReference>
<reference evidence="5 6" key="1">
    <citation type="submission" date="2024-05" db="EMBL/GenBank/DDBJ databases">
        <authorList>
            <person name="Wallberg A."/>
        </authorList>
    </citation>
    <scope>NUCLEOTIDE SEQUENCE [LARGE SCALE GENOMIC DNA]</scope>
</reference>
<feature type="domain" description="F-box" evidence="4">
    <location>
        <begin position="14"/>
        <end position="60"/>
    </location>
</feature>
<gene>
    <name evidence="5" type="ORF">MNOR_LOCUS16641</name>
</gene>
<evidence type="ECO:0000256" key="1">
    <source>
        <dbReference type="ARBA" id="ARBA00004906"/>
    </source>
</evidence>
<organism evidence="5 6">
    <name type="scientific">Meganyctiphanes norvegica</name>
    <name type="common">Northern krill</name>
    <name type="synonym">Thysanopoda norvegica</name>
    <dbReference type="NCBI Taxonomy" id="48144"/>
    <lineage>
        <taxon>Eukaryota</taxon>
        <taxon>Metazoa</taxon>
        <taxon>Ecdysozoa</taxon>
        <taxon>Arthropoda</taxon>
        <taxon>Crustacea</taxon>
        <taxon>Multicrustacea</taxon>
        <taxon>Malacostraca</taxon>
        <taxon>Eumalacostraca</taxon>
        <taxon>Eucarida</taxon>
        <taxon>Euphausiacea</taxon>
        <taxon>Euphausiidae</taxon>
        <taxon>Meganyctiphanes</taxon>
    </lineage>
</organism>
<protein>
    <recommendedName>
        <fullName evidence="4">F-box domain-containing protein</fullName>
    </recommendedName>
</protein>
<evidence type="ECO:0000313" key="5">
    <source>
        <dbReference type="EMBL" id="CAL4099837.1"/>
    </source>
</evidence>
<dbReference type="InterPro" id="IPR045048">
    <property type="entry name" value="FBXO31/39"/>
</dbReference>
<sequence>MSGIETTPFEDGSSMFLHDLPVEVLLLILKNCSAQDLVAIGQTCSHFRNIIASDTLWKSVCIKDFSVKTLGRIKSYYNLYSKLLHKHGWMLGTYHCQIEPYGGLFEIRYQDEEIHGINLLADASRPTGPLTEYLMFIIKSSEHDPQCVINSNTYHTGKITKTGEKTFTYICENTSAHGEEETEHMDIYEGMGLREGIIYKRIDIQNDQKLPQNLKLVSGNLCPQVISPGIFTAVYGGHGVEIVYFDFQNENIIHGLKITGDPNVYSGKTTIKFDIRHQVTPSIEEQRSLDMLKSFSPHSSVPVQSIQSQRFVIPGDCQLEADETPVPDRCIARYKADGQIAFDNFYNPSFSLVHVAVFNNDLLGAIWIDIGHFRFYHRVNK</sequence>
<comment type="caution">
    <text evidence="5">The sequence shown here is derived from an EMBL/GenBank/DDBJ whole genome shotgun (WGS) entry which is preliminary data.</text>
</comment>
<dbReference type="AlphaFoldDB" id="A0AAV2QSS0"/>
<dbReference type="EMBL" id="CAXKWB010011040">
    <property type="protein sequence ID" value="CAL4099837.1"/>
    <property type="molecule type" value="Genomic_DNA"/>
</dbReference>
<keyword evidence="3" id="KW-0833">Ubl conjugation pathway</keyword>